<dbReference type="NCBIfam" id="NF037995">
    <property type="entry name" value="TRAP_S1"/>
    <property type="match status" value="1"/>
</dbReference>
<organism evidence="3 4">
    <name type="scientific">Martelella endophytica</name>
    <dbReference type="NCBI Taxonomy" id="1486262"/>
    <lineage>
        <taxon>Bacteria</taxon>
        <taxon>Pseudomonadati</taxon>
        <taxon>Pseudomonadota</taxon>
        <taxon>Alphaproteobacteria</taxon>
        <taxon>Hyphomicrobiales</taxon>
        <taxon>Aurantimonadaceae</taxon>
        <taxon>Martelella</taxon>
    </lineage>
</organism>
<dbReference type="Pfam" id="PF03480">
    <property type="entry name" value="DctP"/>
    <property type="match status" value="1"/>
</dbReference>
<evidence type="ECO:0000313" key="4">
    <source>
        <dbReference type="Proteomes" id="UP000032611"/>
    </source>
</evidence>
<dbReference type="EMBL" id="CP010803">
    <property type="protein sequence ID" value="AJY45519.1"/>
    <property type="molecule type" value="Genomic_DNA"/>
</dbReference>
<feature type="signal peptide" evidence="2">
    <location>
        <begin position="1"/>
        <end position="23"/>
    </location>
</feature>
<name>A0A0D5LMT7_MAREN</name>
<evidence type="ECO:0008006" key="5">
    <source>
        <dbReference type="Google" id="ProtNLM"/>
    </source>
</evidence>
<evidence type="ECO:0000256" key="2">
    <source>
        <dbReference type="SAM" id="SignalP"/>
    </source>
</evidence>
<protein>
    <recommendedName>
        <fullName evidence="5">C4-dicarboxylate ABC transporter substrate-binding protein</fullName>
    </recommendedName>
</protein>
<dbReference type="PATRIC" id="fig|1486262.3.peg.1475"/>
<dbReference type="GO" id="GO:0030246">
    <property type="term" value="F:carbohydrate binding"/>
    <property type="evidence" value="ECO:0007669"/>
    <property type="project" value="TreeGrafter"/>
</dbReference>
<dbReference type="OrthoDB" id="8673861at2"/>
<dbReference type="AlphaFoldDB" id="A0A0D5LMT7"/>
<dbReference type="STRING" id="1486262.TM49_07155"/>
<dbReference type="PANTHER" id="PTHR33376">
    <property type="match status" value="1"/>
</dbReference>
<gene>
    <name evidence="3" type="ORF">TM49_07155</name>
</gene>
<dbReference type="KEGG" id="mey:TM49_07155"/>
<reference evidence="3 4" key="1">
    <citation type="journal article" date="2015" name="Genome Announc.">
        <title>Complete genome sequence of Martelella endophytica YC6887, which has antifungal activity associated with a halophyte.</title>
        <authorList>
            <person name="Khan A."/>
            <person name="Khan H."/>
            <person name="Chung E.J."/>
            <person name="Hossain M.T."/>
            <person name="Chung Y.R."/>
        </authorList>
    </citation>
    <scope>NUCLEOTIDE SEQUENCE [LARGE SCALE GENOMIC DNA]</scope>
    <source>
        <strain evidence="3">YC6887</strain>
    </source>
</reference>
<dbReference type="HOGENOM" id="CLU_036176_4_0_5"/>
<sequence length="327" mass="35693">MNLFKKALLIAGAVVALSANAQAATYKFAVNIADNGSTAEALHDFADGVEERTDGRVKIKFFWNGVLGSQDSYLQQIQKGVVDLGLVNSATLENLIPTFGAINLPYVFRTADEYGKVMDDPAVKEVLFTSAAEHRFAPLGYLSSGFRSLYVTKPVEDISGLAGLKIRTMSSATYIEMLRRFGAVPTPLARSELFAGMQQGVVDGAEGGLAGLYDGKLGEVAKWALKTDQTRLTDFTVTSLQFREKLEPEDLTIVEEEFARVSADTLAVADKHQNEAAEMAAKEYGVTIVDIDTAPLMEAVEPMYEEARKDEGKRQLLDTIFEIEGRN</sequence>
<evidence type="ECO:0000313" key="3">
    <source>
        <dbReference type="EMBL" id="AJY45519.1"/>
    </source>
</evidence>
<dbReference type="GO" id="GO:0055085">
    <property type="term" value="P:transmembrane transport"/>
    <property type="evidence" value="ECO:0007669"/>
    <property type="project" value="InterPro"/>
</dbReference>
<dbReference type="InterPro" id="IPR018389">
    <property type="entry name" value="DctP_fam"/>
</dbReference>
<dbReference type="Proteomes" id="UP000032611">
    <property type="component" value="Chromosome"/>
</dbReference>
<proteinExistence type="predicted"/>
<feature type="chain" id="PRO_5002295114" description="C4-dicarboxylate ABC transporter substrate-binding protein" evidence="2">
    <location>
        <begin position="24"/>
        <end position="327"/>
    </location>
</feature>
<keyword evidence="4" id="KW-1185">Reference proteome</keyword>
<keyword evidence="1 2" id="KW-0732">Signal</keyword>
<dbReference type="RefSeq" id="WP_045680206.1">
    <property type="nucleotide sequence ID" value="NZ_CP010803.1"/>
</dbReference>
<evidence type="ECO:0000256" key="1">
    <source>
        <dbReference type="ARBA" id="ARBA00022729"/>
    </source>
</evidence>
<dbReference type="Gene3D" id="3.40.190.170">
    <property type="entry name" value="Bacterial extracellular solute-binding protein, family 7"/>
    <property type="match status" value="1"/>
</dbReference>
<dbReference type="InterPro" id="IPR038404">
    <property type="entry name" value="TRAP_DctP_sf"/>
</dbReference>
<accession>A0A0D5LMT7</accession>
<dbReference type="PANTHER" id="PTHR33376:SF2">
    <property type="entry name" value="DICARBOXYLATE-BINDING PERIPLASMIC PROTEIN"/>
    <property type="match status" value="1"/>
</dbReference>